<organism evidence="2 3">
    <name type="scientific">Enterococcus faecium EnGen0192</name>
    <dbReference type="NCBI Taxonomy" id="1157487"/>
    <lineage>
        <taxon>Bacteria</taxon>
        <taxon>Bacillati</taxon>
        <taxon>Bacillota</taxon>
        <taxon>Bacilli</taxon>
        <taxon>Lactobacillales</taxon>
        <taxon>Enterococcaceae</taxon>
        <taxon>Enterococcus</taxon>
    </lineage>
</organism>
<feature type="non-terminal residue" evidence="2">
    <location>
        <position position="1"/>
    </location>
</feature>
<dbReference type="Proteomes" id="UP000013897">
    <property type="component" value="Unassembled WGS sequence"/>
</dbReference>
<dbReference type="RefSeq" id="WP_010861540.1">
    <property type="nucleotide sequence ID" value="NZ_KB949526.1"/>
</dbReference>
<protein>
    <recommendedName>
        <fullName evidence="1">Integrase catalytic domain-containing protein</fullName>
    </recommendedName>
</protein>
<evidence type="ECO:0000259" key="1">
    <source>
        <dbReference type="Pfam" id="PF13333"/>
    </source>
</evidence>
<reference evidence="2 3" key="1">
    <citation type="submission" date="2013-02" db="EMBL/GenBank/DDBJ databases">
        <title>The Genome Sequence of Enterococcus faecium HM1072.</title>
        <authorList>
            <consortium name="The Broad Institute Genome Sequencing Platform"/>
            <consortium name="The Broad Institute Genome Sequencing Center for Infectious Disease"/>
            <person name="Earl A.M."/>
            <person name="Gilmore M.S."/>
            <person name="Lebreton F."/>
            <person name="Courvalin P."/>
            <person name="Walker B."/>
            <person name="Young S.K."/>
            <person name="Zeng Q."/>
            <person name="Gargeya S."/>
            <person name="Fitzgerald M."/>
            <person name="Haas B."/>
            <person name="Abouelleil A."/>
            <person name="Alvarado L."/>
            <person name="Arachchi H.M."/>
            <person name="Berlin A.M."/>
            <person name="Chapman S.B."/>
            <person name="Dewar J."/>
            <person name="Goldberg J."/>
            <person name="Griggs A."/>
            <person name="Gujja S."/>
            <person name="Hansen M."/>
            <person name="Howarth C."/>
            <person name="Imamovic A."/>
            <person name="Larimer J."/>
            <person name="McCowan C."/>
            <person name="Murphy C."/>
            <person name="Neiman D."/>
            <person name="Pearson M."/>
            <person name="Priest M."/>
            <person name="Roberts A."/>
            <person name="Saif S."/>
            <person name="Shea T."/>
            <person name="Sisk P."/>
            <person name="Sykes S."/>
            <person name="Wortman J."/>
            <person name="Nusbaum C."/>
            <person name="Birren B."/>
        </authorList>
    </citation>
    <scope>NUCLEOTIDE SEQUENCE [LARGE SCALE GENOMIC DNA]</scope>
    <source>
        <strain evidence="2 3">HM1072</strain>
    </source>
</reference>
<dbReference type="InterPro" id="IPR001584">
    <property type="entry name" value="Integrase_cat-core"/>
</dbReference>
<evidence type="ECO:0000313" key="3">
    <source>
        <dbReference type="Proteomes" id="UP000013897"/>
    </source>
</evidence>
<evidence type="ECO:0000313" key="2">
    <source>
        <dbReference type="EMBL" id="EOM23388.1"/>
    </source>
</evidence>
<name>A0A829FE01_ENTFC</name>
<dbReference type="GO" id="GO:0015074">
    <property type="term" value="P:DNA integration"/>
    <property type="evidence" value="ECO:0007669"/>
    <property type="project" value="InterPro"/>
</dbReference>
<proteinExistence type="predicted"/>
<accession>A0A829FE01</accession>
<feature type="domain" description="Integrase catalytic" evidence="1">
    <location>
        <begin position="1"/>
        <end position="38"/>
    </location>
</feature>
<comment type="caution">
    <text evidence="2">The sequence shown here is derived from an EMBL/GenBank/DDBJ whole genome shotgun (WGS) entry which is preliminary data.</text>
</comment>
<sequence>TLQQLDLELFDYVNWWNHLRLHGTLGYETPVGYRNQRLAQRILDNELGCANASEAV</sequence>
<gene>
    <name evidence="2" type="ORF">SSM_01583</name>
</gene>
<dbReference type="EMBL" id="AITY01000030">
    <property type="protein sequence ID" value="EOM23388.1"/>
    <property type="molecule type" value="Genomic_DNA"/>
</dbReference>
<dbReference type="AlphaFoldDB" id="A0A829FE01"/>
<dbReference type="Pfam" id="PF13333">
    <property type="entry name" value="rve_2"/>
    <property type="match status" value="1"/>
</dbReference>